<dbReference type="AlphaFoldDB" id="S9V3K3"/>
<reference evidence="20 21" key="1">
    <citation type="journal article" date="2013" name="PLoS ONE">
        <title>Predicting the Proteins of Angomonas deanei, Strigomonas culicis and Their Respective Endosymbionts Reveals New Aspects of the Trypanosomatidae Family.</title>
        <authorList>
            <person name="Motta M.C."/>
            <person name="Martins A.C."/>
            <person name="de Souza S.S."/>
            <person name="Catta-Preta C.M."/>
            <person name="Silva R."/>
            <person name="Klein C.C."/>
            <person name="de Almeida L.G."/>
            <person name="de Lima Cunha O."/>
            <person name="Ciapina L.P."/>
            <person name="Brocchi M."/>
            <person name="Colabardini A.C."/>
            <person name="de Araujo Lima B."/>
            <person name="Machado C.R."/>
            <person name="de Almeida Soares C.M."/>
            <person name="Probst C.M."/>
            <person name="de Menezes C.B."/>
            <person name="Thompson C.E."/>
            <person name="Bartholomeu D.C."/>
            <person name="Gradia D.F."/>
            <person name="Pavoni D.P."/>
            <person name="Grisard E.C."/>
            <person name="Fantinatti-Garboggini F."/>
            <person name="Marchini F.K."/>
            <person name="Rodrigues-Luiz G.F."/>
            <person name="Wagner G."/>
            <person name="Goldman G.H."/>
            <person name="Fietto J.L."/>
            <person name="Elias M.C."/>
            <person name="Goldman M.H."/>
            <person name="Sagot M.F."/>
            <person name="Pereira M."/>
            <person name="Stoco P.H."/>
            <person name="de Mendonca-Neto R.P."/>
            <person name="Teixeira S.M."/>
            <person name="Maciel T.E."/>
            <person name="de Oliveira Mendes T.A."/>
            <person name="Urmenyi T.P."/>
            <person name="de Souza W."/>
            <person name="Schenkman S."/>
            <person name="de Vasconcelos A.T."/>
        </authorList>
    </citation>
    <scope>NUCLEOTIDE SEQUENCE [LARGE SCALE GENOMIC DNA]</scope>
</reference>
<proteinExistence type="inferred from homology"/>
<evidence type="ECO:0000256" key="10">
    <source>
        <dbReference type="ARBA" id="ARBA00022777"/>
    </source>
</evidence>
<keyword evidence="8" id="KW-0479">Metal-binding</keyword>
<dbReference type="OrthoDB" id="275353at2759"/>
<protein>
    <recommendedName>
        <fullName evidence="6 16">Phosphoglycerate kinase</fullName>
        <ecNumber evidence="6 16">2.7.2.3</ecNumber>
    </recommendedName>
</protein>
<dbReference type="InterPro" id="IPR001576">
    <property type="entry name" value="Phosphoglycerate_kinase"/>
</dbReference>
<evidence type="ECO:0000256" key="14">
    <source>
        <dbReference type="PIRSR" id="PIRSR000724-1"/>
    </source>
</evidence>
<keyword evidence="7 16" id="KW-0808">Transferase</keyword>
<evidence type="ECO:0000256" key="4">
    <source>
        <dbReference type="ARBA" id="ARBA00008982"/>
    </source>
</evidence>
<feature type="binding site" evidence="14">
    <location>
        <begin position="62"/>
        <end position="65"/>
    </location>
    <ligand>
        <name>substrate</name>
    </ligand>
</feature>
<keyword evidence="9" id="KW-0547">Nucleotide-binding</keyword>
<feature type="binding site" evidence="14">
    <location>
        <position position="169"/>
    </location>
    <ligand>
        <name>(2R)-3-phosphoglycerate</name>
        <dbReference type="ChEBI" id="CHEBI:58272"/>
    </ligand>
</feature>
<keyword evidence="21" id="KW-1185">Reference proteome</keyword>
<comment type="similarity">
    <text evidence="4 16">Belongs to the phosphoglycerate kinase family.</text>
</comment>
<dbReference type="InterPro" id="IPR036043">
    <property type="entry name" value="Phosphoglycerate_kinase_sf"/>
</dbReference>
<dbReference type="GO" id="GO:0006096">
    <property type="term" value="P:glycolytic process"/>
    <property type="evidence" value="ECO:0007669"/>
    <property type="project" value="UniProtKB-UniPathway"/>
</dbReference>
<evidence type="ECO:0000256" key="9">
    <source>
        <dbReference type="ARBA" id="ARBA00022741"/>
    </source>
</evidence>
<reference evidence="20" key="2">
    <citation type="submission" date="2013-03" db="EMBL/GenBank/DDBJ databases">
        <authorList>
            <person name="Motta M.C.M."/>
            <person name="Martins A.C.A."/>
            <person name="Preta C.M.C.C."/>
            <person name="Silva R."/>
            <person name="de Souza S.S."/>
            <person name="Klein C.C."/>
            <person name="de Almeida L.G.P."/>
            <person name="Cunha O.L."/>
            <person name="Colabardini A.C."/>
            <person name="Lima B.A."/>
            <person name="Machado C.R."/>
            <person name="Soares C.M.A."/>
            <person name="de Menezes C.B.A."/>
            <person name="Bartolomeu D.C."/>
            <person name="Grisard E.C."/>
            <person name="Fantinatti-Garboggini F."/>
            <person name="Rodrigues-Luiz G.F."/>
            <person name="Wagner G."/>
            <person name="Goldman G.H."/>
            <person name="Fietto J.L.R."/>
            <person name="Ciapina L.P."/>
            <person name="Brocchi M."/>
            <person name="Elias M.C."/>
            <person name="Goldman M.H.S."/>
            <person name="Sagot M.-F."/>
            <person name="Pereira M."/>
            <person name="Stoco P.H."/>
            <person name="Teixeira S.M.R."/>
            <person name="de Mendonca-Neto R.P."/>
            <person name="Maciel T.E.F."/>
            <person name="Mendes T.A.O."/>
            <person name="Urmenyi T.P."/>
            <person name="Teixeira M.M.G."/>
            <person name="de Camargo E.F.P."/>
            <person name="de Sousa W."/>
            <person name="Schenkman S."/>
            <person name="de Vasconcelos A.T.R."/>
        </authorList>
    </citation>
    <scope>NUCLEOTIDE SEQUENCE</scope>
</reference>
<dbReference type="GO" id="GO:0005829">
    <property type="term" value="C:cytosol"/>
    <property type="evidence" value="ECO:0007669"/>
    <property type="project" value="TreeGrafter"/>
</dbReference>
<comment type="pathway">
    <text evidence="3 16">Carbohydrate degradation; glycolysis; pyruvate from D-glyceraldehyde 3-phosphate: step 2/5.</text>
</comment>
<evidence type="ECO:0000256" key="6">
    <source>
        <dbReference type="ARBA" id="ARBA00013061"/>
    </source>
</evidence>
<dbReference type="GO" id="GO:0006094">
    <property type="term" value="P:gluconeogenesis"/>
    <property type="evidence" value="ECO:0007669"/>
    <property type="project" value="TreeGrafter"/>
</dbReference>
<keyword evidence="13" id="KW-0324">Glycolysis</keyword>
<feature type="binding site" evidence="15">
    <location>
        <position position="342"/>
    </location>
    <ligand>
        <name>ATP</name>
        <dbReference type="ChEBI" id="CHEBI:30616"/>
    </ligand>
</feature>
<comment type="cofactor">
    <cofactor evidence="2">
        <name>Mg(2+)</name>
        <dbReference type="ChEBI" id="CHEBI:18420"/>
    </cofactor>
</comment>
<feature type="binding site" evidence="14">
    <location>
        <begin position="24"/>
        <end position="26"/>
    </location>
    <ligand>
        <name>substrate</name>
    </ligand>
</feature>
<comment type="subunit">
    <text evidence="5 17">Monomer.</text>
</comment>
<evidence type="ECO:0000256" key="3">
    <source>
        <dbReference type="ARBA" id="ARBA00004838"/>
    </source>
</evidence>
<feature type="transmembrane region" description="Helical" evidence="18">
    <location>
        <begin position="433"/>
        <end position="451"/>
    </location>
</feature>
<evidence type="ECO:0000256" key="7">
    <source>
        <dbReference type="ARBA" id="ARBA00022679"/>
    </source>
</evidence>
<keyword evidence="11 15" id="KW-0067">ATP-binding</keyword>
<dbReference type="UniPathway" id="UPA00109">
    <property type="reaction ID" value="UER00185"/>
</dbReference>
<accession>S9V3K3</accession>
<dbReference type="PANTHER" id="PTHR11406:SF23">
    <property type="entry name" value="PHOSPHOGLYCERATE KINASE 1, CHLOROPLASTIC-RELATED"/>
    <property type="match status" value="1"/>
</dbReference>
<name>S9V3K3_9TRYP</name>
<dbReference type="PIRSF" id="PIRSF500126">
    <property type="entry name" value="Pgk_euglenozoa"/>
    <property type="match status" value="1"/>
</dbReference>
<keyword evidence="12" id="KW-0460">Magnesium</keyword>
<dbReference type="GO" id="GO:0005524">
    <property type="term" value="F:ATP binding"/>
    <property type="evidence" value="ECO:0007669"/>
    <property type="project" value="UniProtKB-KW"/>
</dbReference>
<evidence type="ECO:0000313" key="20">
    <source>
        <dbReference type="EMBL" id="EPY35523.1"/>
    </source>
</evidence>
<keyword evidence="18" id="KW-0472">Membrane</keyword>
<dbReference type="HAMAP" id="MF_00145">
    <property type="entry name" value="Phosphoglyc_kinase"/>
    <property type="match status" value="1"/>
</dbReference>
<comment type="catalytic activity">
    <reaction evidence="1 16">
        <text>(2R)-3-phosphoglycerate + ATP = (2R)-3-phospho-glyceroyl phosphate + ADP</text>
        <dbReference type="Rhea" id="RHEA:14801"/>
        <dbReference type="ChEBI" id="CHEBI:30616"/>
        <dbReference type="ChEBI" id="CHEBI:57604"/>
        <dbReference type="ChEBI" id="CHEBI:58272"/>
        <dbReference type="ChEBI" id="CHEBI:456216"/>
        <dbReference type="EC" id="2.7.2.3"/>
    </reaction>
</comment>
<dbReference type="GO" id="GO:0043531">
    <property type="term" value="F:ADP binding"/>
    <property type="evidence" value="ECO:0007669"/>
    <property type="project" value="TreeGrafter"/>
</dbReference>
<dbReference type="PROSITE" id="PS00111">
    <property type="entry name" value="PGLYCERATE_KINASE"/>
    <property type="match status" value="1"/>
</dbReference>
<keyword evidence="10 16" id="KW-0418">Kinase</keyword>
<dbReference type="PANTHER" id="PTHR11406">
    <property type="entry name" value="PHOSPHOGLYCERATE KINASE"/>
    <property type="match status" value="1"/>
</dbReference>
<dbReference type="SUPFAM" id="SSF53748">
    <property type="entry name" value="Phosphoglycerate kinase"/>
    <property type="match status" value="1"/>
</dbReference>
<dbReference type="FunFam" id="3.40.50.1260:FF:000011">
    <property type="entry name" value="Phosphoglycerate kinase"/>
    <property type="match status" value="1"/>
</dbReference>
<evidence type="ECO:0000256" key="16">
    <source>
        <dbReference type="RuleBase" id="RU000532"/>
    </source>
</evidence>
<evidence type="ECO:0000313" key="19">
    <source>
        <dbReference type="EMBL" id="EPY27945.1"/>
    </source>
</evidence>
<evidence type="ECO:0000256" key="1">
    <source>
        <dbReference type="ARBA" id="ARBA00000642"/>
    </source>
</evidence>
<evidence type="ECO:0000256" key="13">
    <source>
        <dbReference type="ARBA" id="ARBA00023152"/>
    </source>
</evidence>
<keyword evidence="18" id="KW-0812">Transmembrane</keyword>
<gene>
    <name evidence="20" type="ORF">STCU_01151</name>
    <name evidence="19" type="ORF">STCU_05393</name>
</gene>
<dbReference type="Pfam" id="PF00162">
    <property type="entry name" value="PGK"/>
    <property type="match status" value="1"/>
</dbReference>
<evidence type="ECO:0000256" key="17">
    <source>
        <dbReference type="RuleBase" id="RU000696"/>
    </source>
</evidence>
<dbReference type="InterPro" id="IPR027250">
    <property type="entry name" value="Pgk_euglenozoa"/>
</dbReference>
<dbReference type="FunFam" id="3.40.50.1260:FF:000007">
    <property type="entry name" value="Phosphoglycerate kinase"/>
    <property type="match status" value="1"/>
</dbReference>
<evidence type="ECO:0000256" key="8">
    <source>
        <dbReference type="ARBA" id="ARBA00022723"/>
    </source>
</evidence>
<sequence length="455" mass="47987">MSLEAKLSIDDANLQGKKVLIRVDFNVPVKNGEITNDFRIRSALPTIEKVLKEGGSCILMSHLGRPKGAKMTDAVPSQGVRGFEAAATLRPIVARLSELLGKKVDFAPDCLDAGAQVAKLQPGDVLLLENVRFYAEEGSKSEDERAKMAKVLAAYGDVYVSDAFGTAHRDSATMTGIPKVLGAGYAGYLMKKEIDYFAQVLNSPPRPLVAIVGGAKVSDKIQLLDNMLGRINYLMIGGAMAYTFLKAQGKSIGISMCEQDKLDLARSLLAKAKERNVEVLLPVDHVCNKEFKAVDAPLVTEGADIPDGNMALDIGPKTIANYVAVIGKCKSVIWNGPMGVFEMPCYSKGTFAVAKAMADGTRNTGLLTIIGGGDSASAAELCGEAPHMSHVSTGGGASLELLEGKSLPGVAILTSKKGGCVAKKGGSGCGCPAVYYLIVFLVGVLVGRHLLKCLH</sequence>
<feature type="binding site" evidence="14">
    <location>
        <position position="132"/>
    </location>
    <ligand>
        <name>(2R)-3-phosphoglycerate</name>
        <dbReference type="ChEBI" id="CHEBI:58272"/>
    </ligand>
</feature>
<dbReference type="EC" id="2.7.2.3" evidence="6 16"/>
<evidence type="ECO:0000256" key="11">
    <source>
        <dbReference type="ARBA" id="ARBA00022840"/>
    </source>
</evidence>
<dbReference type="Gene3D" id="3.40.50.1260">
    <property type="entry name" value="Phosphoglycerate kinase, N-terminal domain"/>
    <property type="match status" value="2"/>
</dbReference>
<feature type="binding site" evidence="15">
    <location>
        <position position="220"/>
    </location>
    <ligand>
        <name>ATP</name>
        <dbReference type="ChEBI" id="CHEBI:30616"/>
    </ligand>
</feature>
<feature type="binding site" evidence="15">
    <location>
        <begin position="372"/>
        <end position="375"/>
    </location>
    <ligand>
        <name>ATP</name>
        <dbReference type="ChEBI" id="CHEBI:30616"/>
    </ligand>
</feature>
<dbReference type="Proteomes" id="UP000015354">
    <property type="component" value="Unassembled WGS sequence"/>
</dbReference>
<dbReference type="InterPro" id="IPR015824">
    <property type="entry name" value="Phosphoglycerate_kinase_N"/>
</dbReference>
<dbReference type="PRINTS" id="PR00477">
    <property type="entry name" value="PHGLYCKINASE"/>
</dbReference>
<dbReference type="GO" id="GO:0046872">
    <property type="term" value="F:metal ion binding"/>
    <property type="evidence" value="ECO:0007669"/>
    <property type="project" value="UniProtKB-KW"/>
</dbReference>
<evidence type="ECO:0000256" key="5">
    <source>
        <dbReference type="ARBA" id="ARBA00011245"/>
    </source>
</evidence>
<evidence type="ECO:0000256" key="12">
    <source>
        <dbReference type="ARBA" id="ARBA00022842"/>
    </source>
</evidence>
<evidence type="ECO:0000313" key="21">
    <source>
        <dbReference type="Proteomes" id="UP000015354"/>
    </source>
</evidence>
<dbReference type="GO" id="GO:0004618">
    <property type="term" value="F:phosphoglycerate kinase activity"/>
    <property type="evidence" value="ECO:0007669"/>
    <property type="project" value="UniProtKB-EC"/>
</dbReference>
<organism evidence="20 21">
    <name type="scientific">Strigomonas culicis</name>
    <dbReference type="NCBI Taxonomy" id="28005"/>
    <lineage>
        <taxon>Eukaryota</taxon>
        <taxon>Discoba</taxon>
        <taxon>Euglenozoa</taxon>
        <taxon>Kinetoplastea</taxon>
        <taxon>Metakinetoplastina</taxon>
        <taxon>Trypanosomatida</taxon>
        <taxon>Trypanosomatidae</taxon>
        <taxon>Strigomonadinae</taxon>
        <taxon>Strigomonas</taxon>
    </lineage>
</organism>
<evidence type="ECO:0000256" key="2">
    <source>
        <dbReference type="ARBA" id="ARBA00001946"/>
    </source>
</evidence>
<evidence type="ECO:0000256" key="18">
    <source>
        <dbReference type="SAM" id="Phobius"/>
    </source>
</evidence>
<dbReference type="InterPro" id="IPR015911">
    <property type="entry name" value="Phosphoglycerate_kinase_CS"/>
</dbReference>
<dbReference type="EMBL" id="ATMH01005393">
    <property type="protein sequence ID" value="EPY27945.1"/>
    <property type="molecule type" value="Genomic_DNA"/>
</dbReference>
<dbReference type="EMBL" id="ATMH01001151">
    <property type="protein sequence ID" value="EPY35523.1"/>
    <property type="molecule type" value="Genomic_DNA"/>
</dbReference>
<dbReference type="CDD" id="cd00318">
    <property type="entry name" value="Phosphoglycerate_kinase"/>
    <property type="match status" value="1"/>
</dbReference>
<evidence type="ECO:0000256" key="15">
    <source>
        <dbReference type="PIRSR" id="PIRSR000724-2"/>
    </source>
</evidence>
<comment type="caution">
    <text evidence="20">The sequence shown here is derived from an EMBL/GenBank/DDBJ whole genome shotgun (WGS) entry which is preliminary data.</text>
</comment>
<feature type="binding site" evidence="14">
    <location>
        <position position="39"/>
    </location>
    <ligand>
        <name>(2R)-3-phosphoglycerate</name>
        <dbReference type="ChEBI" id="CHEBI:58272"/>
    </ligand>
</feature>
<dbReference type="PIRSF" id="PIRSF000724">
    <property type="entry name" value="Pgk"/>
    <property type="match status" value="1"/>
</dbReference>
<keyword evidence="18" id="KW-1133">Transmembrane helix</keyword>